<gene>
    <name evidence="1" type="ORF">SAMN05421636_102196</name>
</gene>
<protein>
    <submittedName>
        <fullName evidence="1">Uncharacterized protein</fullName>
    </submittedName>
</protein>
<dbReference type="OrthoDB" id="2484068at2"/>
<accession>A0A1G6YD35</accession>
<proteinExistence type="predicted"/>
<dbReference type="EMBL" id="FNAO01000002">
    <property type="protein sequence ID" value="SDD87913.1"/>
    <property type="molecule type" value="Genomic_DNA"/>
</dbReference>
<evidence type="ECO:0000313" key="1">
    <source>
        <dbReference type="EMBL" id="SDD87913.1"/>
    </source>
</evidence>
<dbReference type="STRING" id="641691.SAMN05421636_102196"/>
<dbReference type="Proteomes" id="UP000199109">
    <property type="component" value="Unassembled WGS sequence"/>
</dbReference>
<organism evidence="1 2">
    <name type="scientific">Pricia antarctica</name>
    <dbReference type="NCBI Taxonomy" id="641691"/>
    <lineage>
        <taxon>Bacteria</taxon>
        <taxon>Pseudomonadati</taxon>
        <taxon>Bacteroidota</taxon>
        <taxon>Flavobacteriia</taxon>
        <taxon>Flavobacteriales</taxon>
        <taxon>Flavobacteriaceae</taxon>
        <taxon>Pricia</taxon>
    </lineage>
</organism>
<reference evidence="1 2" key="1">
    <citation type="submission" date="2016-10" db="EMBL/GenBank/DDBJ databases">
        <authorList>
            <person name="de Groot N.N."/>
        </authorList>
    </citation>
    <scope>NUCLEOTIDE SEQUENCE [LARGE SCALE GENOMIC DNA]</scope>
    <source>
        <strain evidence="1 2">DSM 23421</strain>
    </source>
</reference>
<keyword evidence="2" id="KW-1185">Reference proteome</keyword>
<dbReference type="PROSITE" id="PS51257">
    <property type="entry name" value="PROKAR_LIPOPROTEIN"/>
    <property type="match status" value="1"/>
</dbReference>
<dbReference type="RefSeq" id="WP_091865977.1">
    <property type="nucleotide sequence ID" value="NZ_FNAO01000002.1"/>
</dbReference>
<sequence>MNNLTLKVTILFLLAAFTGCQKKTDKTLTAGTLNIAFNEIGALVSLSDTDNNRDYQYTDSDPKSILAIRVNGDLEYPKSFELKQEGKILELNYPKNGVDAEIKVVRKEKYTTFELSAITKKEAIELVLWGPFETKIKETIGETVGVVRNTDFAIGIQALNKRTIGGYPTNEDDSTPSYNIFGTTSLVDVSDSLNILYRGHTALPKEYGSSLQAYTRNRNNDRDVASMNHTHYSAPAFKDEGIVGSKIALFGCGPEEVLNTLEAIELGEGLPHPTLNGEWSKRSTTATSAYLIQDFGTSSIDDAIVLTKKAGLKYLYHSGPFENWGHFDLQKKSFPKNWESMKECVDKATEAGLKLGVHTLSNFITTNDPYVTPVPDDRLAKVGSSVLVNTITAGDKNIEIQDPTYFNQMENNSLHAVVIDTEIIRYESVSETAPWMLNNCQRGAFGTVVGPHRKGGAISKLADHAYQTFLTNESLGIEMANRIADLFNETGLKQISFDGLEGNYSTGMGAYGELLFVDAWYNKLQPEIKNDYIMDASRPGHYFWHMFTRMNWGEPWYAGFRESQTSLRLLNQDYFRRNFIPCMLGWFSMRDNTSLEDIEWMLARSAAFDAGYALVTSVDLVGKNGFGDEILEKIKQWERARMGGAFTKDQKKRMENIEDEFSLEKLTENSWNLVPYAISRFEHNFKIRQPGEPIGSVFQFTNEYGAQPLQFIITTKNVSASDITIELDNFKKIELNTTVSVDEYLKYTGGNEMVLYNKTWNKIKSIPLDSNLLELGNGNHKIKVDCSFSTKKEGAGLKLEVKTTGNPELVEIQE</sequence>
<evidence type="ECO:0000313" key="2">
    <source>
        <dbReference type="Proteomes" id="UP000199109"/>
    </source>
</evidence>
<dbReference type="AlphaFoldDB" id="A0A1G6YD35"/>
<name>A0A1G6YD35_9FLAO</name>